<reference evidence="9 10" key="1">
    <citation type="submission" date="2015-10" db="EMBL/GenBank/DDBJ databases">
        <title>Draft Genome of Actinomyces odontolyticus subsp. actinosynbacter strain XH001.</title>
        <authorList>
            <person name="Mclean J.S."/>
            <person name="He X."/>
        </authorList>
    </citation>
    <scope>NUCLEOTIDE SEQUENCE [LARGE SCALE GENOMIC DNA]</scope>
    <source>
        <strain evidence="9 10">XH001</strain>
    </source>
</reference>
<feature type="transmembrane region" description="Helical" evidence="7">
    <location>
        <begin position="497"/>
        <end position="515"/>
    </location>
</feature>
<evidence type="ECO:0000313" key="9">
    <source>
        <dbReference type="EMBL" id="KSW10920.1"/>
    </source>
</evidence>
<proteinExistence type="inferred from homology"/>
<dbReference type="Pfam" id="PF00083">
    <property type="entry name" value="Sugar_tr"/>
    <property type="match status" value="2"/>
</dbReference>
<evidence type="ECO:0000256" key="2">
    <source>
        <dbReference type="ARBA" id="ARBA00010992"/>
    </source>
</evidence>
<comment type="subcellular location">
    <subcellularLocation>
        <location evidence="1">Cell membrane</location>
        <topology evidence="1">Multi-pass membrane protein</topology>
    </subcellularLocation>
</comment>
<evidence type="ECO:0000256" key="4">
    <source>
        <dbReference type="ARBA" id="ARBA00022692"/>
    </source>
</evidence>
<dbReference type="GO" id="GO:0005886">
    <property type="term" value="C:plasma membrane"/>
    <property type="evidence" value="ECO:0007669"/>
    <property type="project" value="UniProtKB-SubCell"/>
</dbReference>
<evidence type="ECO:0000256" key="6">
    <source>
        <dbReference type="ARBA" id="ARBA00023136"/>
    </source>
</evidence>
<dbReference type="Proteomes" id="UP000054686">
    <property type="component" value="Unassembled WGS sequence"/>
</dbReference>
<dbReference type="PROSITE" id="PS00217">
    <property type="entry name" value="SUGAR_TRANSPORT_2"/>
    <property type="match status" value="1"/>
</dbReference>
<protein>
    <submittedName>
        <fullName evidence="9">MFS transporter</fullName>
    </submittedName>
</protein>
<sequence length="538" mass="57517">MSHGPTIDEYTPDKVRELVETTPASGKKRSLGAIAAVATLGSLLFGYDTGVIAGALPYMYMPGHAGGLQMTTFEEGWVGGLLCIGAAAGAFFGGRLSDRYGRRHNITLLAIVFLFGAIGCAIAPNIWVLYLARIILGFAVGGASATVPVFLGETAPKRLRGVLVATDQMMIVFGQFLAFSMNAVIARLQSGPTVHLTGDAVDASGHVLGQAGTSVAWETVQAAVNIADVTGGGNGMTWRYMLILCSLPAIALWVGIRMMPESSRWYAANLRIADAIGSLKRVRDEKKDDVAGELNEMLEVQRAESKQEKWSLSQILKVKWARKLLYIGIILGIADQLTGINTAMYYTPKILNAAGVPMEDAITLNVVSGGISAIGSAVGLWLVARFARRHVGMYQELGITISLAALSAVFAFFISPYLDADGNISGAPNFAPWLVLGIVCLFVFIKQSGTVTWVLVSEIYPAAVRGSALGIAVGTLWLANALVSVIFPPLMATVGGAGTYAIFAAINFLSFLFYWKVVPETKFHSLEELELKFQKDYS</sequence>
<comment type="caution">
    <text evidence="9">The sequence shown here is derived from an EMBL/GenBank/DDBJ whole genome shotgun (WGS) entry which is preliminary data.</text>
</comment>
<dbReference type="PROSITE" id="PS50850">
    <property type="entry name" value="MFS"/>
    <property type="match status" value="1"/>
</dbReference>
<dbReference type="PROSITE" id="PS00216">
    <property type="entry name" value="SUGAR_TRANSPORT_1"/>
    <property type="match status" value="1"/>
</dbReference>
<dbReference type="EMBL" id="LLVT01000002">
    <property type="protein sequence ID" value="KSW10920.1"/>
    <property type="molecule type" value="Genomic_DNA"/>
</dbReference>
<keyword evidence="5 7" id="KW-1133">Transmembrane helix</keyword>
<feature type="transmembrane region" description="Helical" evidence="7">
    <location>
        <begin position="31"/>
        <end position="56"/>
    </location>
</feature>
<dbReference type="InterPro" id="IPR005829">
    <property type="entry name" value="Sugar_transporter_CS"/>
</dbReference>
<evidence type="ECO:0000259" key="8">
    <source>
        <dbReference type="PROSITE" id="PS50850"/>
    </source>
</evidence>
<feature type="transmembrane region" description="Helical" evidence="7">
    <location>
        <begin position="468"/>
        <end position="491"/>
    </location>
</feature>
<gene>
    <name evidence="9" type="ORF">APY09_05445</name>
</gene>
<dbReference type="InterPro" id="IPR050814">
    <property type="entry name" value="Myo-inositol_Transporter"/>
</dbReference>
<dbReference type="PRINTS" id="PR00171">
    <property type="entry name" value="SUGRTRNSPORT"/>
</dbReference>
<feature type="transmembrane region" description="Helical" evidence="7">
    <location>
        <begin position="163"/>
        <end position="185"/>
    </location>
</feature>
<accession>A0A0V8RSJ8</accession>
<feature type="transmembrane region" description="Helical" evidence="7">
    <location>
        <begin position="238"/>
        <end position="256"/>
    </location>
</feature>
<dbReference type="PANTHER" id="PTHR48020:SF12">
    <property type="entry name" value="PROTON MYO-INOSITOL COTRANSPORTER"/>
    <property type="match status" value="1"/>
</dbReference>
<feature type="domain" description="Major facilitator superfamily (MFS) profile" evidence="8">
    <location>
        <begin position="34"/>
        <end position="522"/>
    </location>
</feature>
<organism evidence="9 10">
    <name type="scientific">Schaalia odontolytica</name>
    <dbReference type="NCBI Taxonomy" id="1660"/>
    <lineage>
        <taxon>Bacteria</taxon>
        <taxon>Bacillati</taxon>
        <taxon>Actinomycetota</taxon>
        <taxon>Actinomycetes</taxon>
        <taxon>Actinomycetales</taxon>
        <taxon>Actinomycetaceae</taxon>
        <taxon>Schaalia</taxon>
    </lineage>
</organism>
<keyword evidence="6 7" id="KW-0472">Membrane</keyword>
<feature type="transmembrane region" description="Helical" evidence="7">
    <location>
        <begin position="396"/>
        <end position="418"/>
    </location>
</feature>
<name>A0A0V8RSJ8_9ACTO</name>
<feature type="transmembrane region" description="Helical" evidence="7">
    <location>
        <begin position="366"/>
        <end position="384"/>
    </location>
</feature>
<feature type="transmembrane region" description="Helical" evidence="7">
    <location>
        <begin position="324"/>
        <end position="346"/>
    </location>
</feature>
<feature type="transmembrane region" description="Helical" evidence="7">
    <location>
        <begin position="430"/>
        <end position="456"/>
    </location>
</feature>
<evidence type="ECO:0000256" key="3">
    <source>
        <dbReference type="ARBA" id="ARBA00022448"/>
    </source>
</evidence>
<evidence type="ECO:0000256" key="5">
    <source>
        <dbReference type="ARBA" id="ARBA00022989"/>
    </source>
</evidence>
<evidence type="ECO:0000256" key="7">
    <source>
        <dbReference type="SAM" id="Phobius"/>
    </source>
</evidence>
<dbReference type="SUPFAM" id="SSF103473">
    <property type="entry name" value="MFS general substrate transporter"/>
    <property type="match status" value="1"/>
</dbReference>
<dbReference type="RefSeq" id="WP_060566545.1">
    <property type="nucleotide sequence ID" value="NZ_CP040006.1"/>
</dbReference>
<dbReference type="GO" id="GO:0022857">
    <property type="term" value="F:transmembrane transporter activity"/>
    <property type="evidence" value="ECO:0007669"/>
    <property type="project" value="InterPro"/>
</dbReference>
<dbReference type="AlphaFoldDB" id="A0A0V8RSJ8"/>
<keyword evidence="4 7" id="KW-0812">Transmembrane</keyword>
<dbReference type="InterPro" id="IPR020846">
    <property type="entry name" value="MFS_dom"/>
</dbReference>
<feature type="transmembrane region" description="Helical" evidence="7">
    <location>
        <begin position="106"/>
        <end position="124"/>
    </location>
</feature>
<comment type="similarity">
    <text evidence="2">Belongs to the major facilitator superfamily. Sugar transporter (TC 2.A.1.1) family.</text>
</comment>
<dbReference type="InterPro" id="IPR005828">
    <property type="entry name" value="MFS_sugar_transport-like"/>
</dbReference>
<keyword evidence="3" id="KW-0813">Transport</keyword>
<feature type="transmembrane region" description="Helical" evidence="7">
    <location>
        <begin position="76"/>
        <end position="94"/>
    </location>
</feature>
<dbReference type="InterPro" id="IPR003663">
    <property type="entry name" value="Sugar/inositol_transpt"/>
</dbReference>
<evidence type="ECO:0000313" key="10">
    <source>
        <dbReference type="Proteomes" id="UP000054686"/>
    </source>
</evidence>
<dbReference type="InterPro" id="IPR036259">
    <property type="entry name" value="MFS_trans_sf"/>
</dbReference>
<evidence type="ECO:0000256" key="1">
    <source>
        <dbReference type="ARBA" id="ARBA00004651"/>
    </source>
</evidence>
<dbReference type="Gene3D" id="1.20.1250.20">
    <property type="entry name" value="MFS general substrate transporter like domains"/>
    <property type="match status" value="2"/>
</dbReference>
<feature type="transmembrane region" description="Helical" evidence="7">
    <location>
        <begin position="130"/>
        <end position="151"/>
    </location>
</feature>
<dbReference type="PANTHER" id="PTHR48020">
    <property type="entry name" value="PROTON MYO-INOSITOL COTRANSPORTER"/>
    <property type="match status" value="1"/>
</dbReference>
<dbReference type="OrthoDB" id="4008739at2"/>